<accession>A0A3P7LGV4</accession>
<dbReference type="Proteomes" id="UP000281553">
    <property type="component" value="Unassembled WGS sequence"/>
</dbReference>
<dbReference type="InterPro" id="IPR051336">
    <property type="entry name" value="RhoGEF_Guanine_NuclExch_SF"/>
</dbReference>
<dbReference type="GO" id="GO:0019898">
    <property type="term" value="C:extrinsic component of membrane"/>
    <property type="evidence" value="ECO:0007669"/>
    <property type="project" value="TreeGrafter"/>
</dbReference>
<keyword evidence="1" id="KW-0344">Guanine-nucleotide releasing factor</keyword>
<feature type="domain" description="DH" evidence="3">
    <location>
        <begin position="111"/>
        <end position="322"/>
    </location>
</feature>
<dbReference type="EMBL" id="UYRU01050747">
    <property type="protein sequence ID" value="VDN11117.1"/>
    <property type="molecule type" value="Genomic_DNA"/>
</dbReference>
<dbReference type="PANTHER" id="PTHR22826:SF117">
    <property type="entry name" value="PLECKSTRIN HOMOLOGY DOMAIN-CONTAINING FAMILY G MEMBER 4B-RELATED"/>
    <property type="match status" value="1"/>
</dbReference>
<dbReference type="GO" id="GO:0005085">
    <property type="term" value="F:guanyl-nucleotide exchange factor activity"/>
    <property type="evidence" value="ECO:0007669"/>
    <property type="project" value="UniProtKB-KW"/>
</dbReference>
<proteinExistence type="predicted"/>
<dbReference type="PROSITE" id="PS50010">
    <property type="entry name" value="DH_2"/>
    <property type="match status" value="1"/>
</dbReference>
<dbReference type="Pfam" id="PF00621">
    <property type="entry name" value="RhoGEF"/>
    <property type="match status" value="1"/>
</dbReference>
<dbReference type="OrthoDB" id="10256089at2759"/>
<keyword evidence="5" id="KW-1185">Reference proteome</keyword>
<name>A0A3P7LGV4_DIBLA</name>
<dbReference type="AlphaFoldDB" id="A0A3P7LGV4"/>
<dbReference type="SMART" id="SM00325">
    <property type="entry name" value="RhoGEF"/>
    <property type="match status" value="1"/>
</dbReference>
<dbReference type="GO" id="GO:0007411">
    <property type="term" value="P:axon guidance"/>
    <property type="evidence" value="ECO:0007669"/>
    <property type="project" value="TreeGrafter"/>
</dbReference>
<dbReference type="InterPro" id="IPR000219">
    <property type="entry name" value="DH_dom"/>
</dbReference>
<dbReference type="GO" id="GO:0005737">
    <property type="term" value="C:cytoplasm"/>
    <property type="evidence" value="ECO:0007669"/>
    <property type="project" value="TreeGrafter"/>
</dbReference>
<dbReference type="InterPro" id="IPR035899">
    <property type="entry name" value="DBL_dom_sf"/>
</dbReference>
<feature type="region of interest" description="Disordered" evidence="2">
    <location>
        <begin position="66"/>
        <end position="95"/>
    </location>
</feature>
<protein>
    <recommendedName>
        <fullName evidence="3">DH domain-containing protein</fullName>
    </recommendedName>
</protein>
<evidence type="ECO:0000259" key="3">
    <source>
        <dbReference type="PROSITE" id="PS50010"/>
    </source>
</evidence>
<dbReference type="Gene3D" id="1.20.900.10">
    <property type="entry name" value="Dbl homology (DH) domain"/>
    <property type="match status" value="1"/>
</dbReference>
<sequence length="399" mass="45877">MSFKPHPNVPLHPDPFVCDDLPLTHEENREVQAVDVDRPLSKRMLHPLERRPMSADLSTGEVFIEEPVESRTPDATPPALNQSNAAEMEDPKESVFDKDADKDEIAIALEKRTQPLLELVYSEESYVRKLRVVYELYMPAAYRASPSTADSTSPSSPMINSSTTGFEELASKLPPGGPNVPEDLVARWRILWGNWLQLYEWHTGFYEKMKTLVKEDPDRIPKLLIDSRARLRSIYSKYCENQIKAAHIAEQHKEFFDEWRLHISDKEDVISLLMQPVQRIMRYQLPISEIVKWTERAHLPSLPQWQKAHEIMKEIPKDTQLILESDSMGVVVPVFKKGDETKCEKYDGISLNNIAVKVFTIFLSGRFQSVRGSRTDRTHVGSRVGRACVEQIFTLRRIL</sequence>
<reference evidence="4 5" key="1">
    <citation type="submission" date="2018-11" db="EMBL/GenBank/DDBJ databases">
        <authorList>
            <consortium name="Pathogen Informatics"/>
        </authorList>
    </citation>
    <scope>NUCLEOTIDE SEQUENCE [LARGE SCALE GENOMIC DNA]</scope>
</reference>
<evidence type="ECO:0000256" key="1">
    <source>
        <dbReference type="ARBA" id="ARBA00022658"/>
    </source>
</evidence>
<evidence type="ECO:0000313" key="4">
    <source>
        <dbReference type="EMBL" id="VDN11117.1"/>
    </source>
</evidence>
<gene>
    <name evidence="4" type="ORF">DILT_LOCUS6948</name>
</gene>
<evidence type="ECO:0000313" key="5">
    <source>
        <dbReference type="Proteomes" id="UP000281553"/>
    </source>
</evidence>
<organism evidence="4 5">
    <name type="scientific">Dibothriocephalus latus</name>
    <name type="common">Fish tapeworm</name>
    <name type="synonym">Diphyllobothrium latum</name>
    <dbReference type="NCBI Taxonomy" id="60516"/>
    <lineage>
        <taxon>Eukaryota</taxon>
        <taxon>Metazoa</taxon>
        <taxon>Spiralia</taxon>
        <taxon>Lophotrochozoa</taxon>
        <taxon>Platyhelminthes</taxon>
        <taxon>Cestoda</taxon>
        <taxon>Eucestoda</taxon>
        <taxon>Diphyllobothriidea</taxon>
        <taxon>Diphyllobothriidae</taxon>
        <taxon>Dibothriocephalus</taxon>
    </lineage>
</organism>
<dbReference type="GO" id="GO:0005886">
    <property type="term" value="C:plasma membrane"/>
    <property type="evidence" value="ECO:0007669"/>
    <property type="project" value="TreeGrafter"/>
</dbReference>
<dbReference type="PANTHER" id="PTHR22826">
    <property type="entry name" value="RHO GUANINE EXCHANGE FACTOR-RELATED"/>
    <property type="match status" value="1"/>
</dbReference>
<dbReference type="SUPFAM" id="SSF48065">
    <property type="entry name" value="DBL homology domain (DH-domain)"/>
    <property type="match status" value="1"/>
</dbReference>
<evidence type="ECO:0000256" key="2">
    <source>
        <dbReference type="SAM" id="MobiDB-lite"/>
    </source>
</evidence>